<name>A0A7W9Q6Q7_9ACTN</name>
<protein>
    <recommendedName>
        <fullName evidence="4">Secreted protein</fullName>
    </recommendedName>
</protein>
<keyword evidence="1" id="KW-1133">Transmembrane helix</keyword>
<reference evidence="2 3" key="1">
    <citation type="submission" date="2020-08" db="EMBL/GenBank/DDBJ databases">
        <title>Genomic Encyclopedia of Type Strains, Phase III (KMG-III): the genomes of soil and plant-associated and newly described type strains.</title>
        <authorList>
            <person name="Whitman W."/>
        </authorList>
    </citation>
    <scope>NUCLEOTIDE SEQUENCE [LARGE SCALE GENOMIC DNA]</scope>
    <source>
        <strain evidence="2 3">CECT 8305</strain>
    </source>
</reference>
<keyword evidence="1" id="KW-0472">Membrane</keyword>
<dbReference type="Proteomes" id="UP000588098">
    <property type="component" value="Unassembled WGS sequence"/>
</dbReference>
<dbReference type="AlphaFoldDB" id="A0A7W9Q6Q7"/>
<gene>
    <name evidence="2" type="ORF">FHS42_001436</name>
</gene>
<evidence type="ECO:0000313" key="3">
    <source>
        <dbReference type="Proteomes" id="UP000588098"/>
    </source>
</evidence>
<proteinExistence type="predicted"/>
<evidence type="ECO:0008006" key="4">
    <source>
        <dbReference type="Google" id="ProtNLM"/>
    </source>
</evidence>
<organism evidence="2 3">
    <name type="scientific">Streptomyces zagrosensis</name>
    <dbReference type="NCBI Taxonomy" id="1042984"/>
    <lineage>
        <taxon>Bacteria</taxon>
        <taxon>Bacillati</taxon>
        <taxon>Actinomycetota</taxon>
        <taxon>Actinomycetes</taxon>
        <taxon>Kitasatosporales</taxon>
        <taxon>Streptomycetaceae</taxon>
        <taxon>Streptomyces</taxon>
    </lineage>
</organism>
<dbReference type="EMBL" id="JACHJL010000003">
    <property type="protein sequence ID" value="MBB5934389.1"/>
    <property type="molecule type" value="Genomic_DNA"/>
</dbReference>
<dbReference type="RefSeq" id="WP_246494354.1">
    <property type="nucleotide sequence ID" value="NZ_JACHJL010000003.1"/>
</dbReference>
<comment type="caution">
    <text evidence="2">The sequence shown here is derived from an EMBL/GenBank/DDBJ whole genome shotgun (WGS) entry which is preliminary data.</text>
</comment>
<evidence type="ECO:0000256" key="1">
    <source>
        <dbReference type="SAM" id="Phobius"/>
    </source>
</evidence>
<accession>A0A7W9Q6Q7</accession>
<keyword evidence="1" id="KW-0812">Transmembrane</keyword>
<sequence length="117" mass="13022">MDAIVPFLLIVGFFAASLGCCVWLAVHVRRRGTAGGAISAAMASYDEAFKVTSHESYYEIQALTQRKAPLLSPDEEWRTERGAAGRLGSRDRPLAVRPRRLRRGLGRRIARLGRRGR</sequence>
<feature type="transmembrane region" description="Helical" evidence="1">
    <location>
        <begin position="6"/>
        <end position="26"/>
    </location>
</feature>
<evidence type="ECO:0000313" key="2">
    <source>
        <dbReference type="EMBL" id="MBB5934389.1"/>
    </source>
</evidence>
<keyword evidence="3" id="KW-1185">Reference proteome</keyword>